<feature type="compositionally biased region" description="Basic and acidic residues" evidence="7">
    <location>
        <begin position="124"/>
        <end position="136"/>
    </location>
</feature>
<dbReference type="PROSITE" id="PS50142">
    <property type="entry name" value="RNASE_3_2"/>
    <property type="match status" value="2"/>
</dbReference>
<dbReference type="CDD" id="cd19877">
    <property type="entry name" value="DSRM_RNAse_III_meta_like"/>
    <property type="match status" value="1"/>
</dbReference>
<evidence type="ECO:0000256" key="4">
    <source>
        <dbReference type="ARBA" id="ARBA00022884"/>
    </source>
</evidence>
<feature type="compositionally biased region" description="Basic residues" evidence="7">
    <location>
        <begin position="253"/>
        <end position="268"/>
    </location>
</feature>
<feature type="compositionally biased region" description="Pro residues" evidence="7">
    <location>
        <begin position="1381"/>
        <end position="1396"/>
    </location>
</feature>
<feature type="compositionally biased region" description="Low complexity" evidence="7">
    <location>
        <begin position="1221"/>
        <end position="1249"/>
    </location>
</feature>
<dbReference type="SMART" id="SM00535">
    <property type="entry name" value="RIBOc"/>
    <property type="match status" value="2"/>
</dbReference>
<feature type="domain" description="DRBM" evidence="8">
    <location>
        <begin position="1107"/>
        <end position="1184"/>
    </location>
</feature>
<feature type="compositionally biased region" description="Basic and acidic residues" evidence="7">
    <location>
        <begin position="614"/>
        <end position="633"/>
    </location>
</feature>
<organism evidence="10 11">
    <name type="scientific">Pristionchus mayeri</name>
    <dbReference type="NCBI Taxonomy" id="1317129"/>
    <lineage>
        <taxon>Eukaryota</taxon>
        <taxon>Metazoa</taxon>
        <taxon>Ecdysozoa</taxon>
        <taxon>Nematoda</taxon>
        <taxon>Chromadorea</taxon>
        <taxon>Rhabditida</taxon>
        <taxon>Rhabditina</taxon>
        <taxon>Diplogasteromorpha</taxon>
        <taxon>Diplogasteroidea</taxon>
        <taxon>Neodiplogasteridae</taxon>
        <taxon>Pristionchus</taxon>
    </lineage>
</organism>
<dbReference type="InterPro" id="IPR000999">
    <property type="entry name" value="RNase_III_dom"/>
</dbReference>
<dbReference type="GO" id="GO:0004525">
    <property type="term" value="F:ribonuclease III activity"/>
    <property type="evidence" value="ECO:0007669"/>
    <property type="project" value="InterPro"/>
</dbReference>
<feature type="compositionally biased region" description="Polar residues" evidence="7">
    <location>
        <begin position="1431"/>
        <end position="1441"/>
    </location>
</feature>
<dbReference type="SUPFAM" id="SSF69065">
    <property type="entry name" value="RNase III domain-like"/>
    <property type="match status" value="2"/>
</dbReference>
<feature type="compositionally biased region" description="Basic and acidic residues" evidence="7">
    <location>
        <begin position="151"/>
        <end position="174"/>
    </location>
</feature>
<dbReference type="InterPro" id="IPR058938">
    <property type="entry name" value="Helical_CED_Drosha"/>
</dbReference>
<evidence type="ECO:0000256" key="3">
    <source>
        <dbReference type="ARBA" id="ARBA00022801"/>
    </source>
</evidence>
<sequence>MAKPLMGEASSSSNWGGNERKRKRTRSSSSSSPDSNDSTAKRAGSGQSGDSSRSMEVRPGSLLEALMESKEKCDSSRRHKKKSKKKKKEGGQTEEESHKEKEKSNDVPMENKPVLEPATVAGAAREELDLTLRKEDLDENYDTDEEEEAEDRQLRIESQKLRSAERKTKEYSGETRWNHEEVLARFEEEVRGDIKRKKESQQSVPLLHTPSLHMGCKCARSCSDERKDWSSSGSEGEESGESDDAEKKEQRDKRRKASIRKRNKRRKTKQTEAATALIKQEVDWRRHHPSALSSEIVFNVPDMLNESPACRCSVERKEEGMRHNHYLGEKKLESTVQCCVISSLHHYVLSIRPNPSDQLRRKDELRIQGEEGSSAFHFSGFSLLSHRPLPPILPPEPQHKWTDEYRFSLEEDEKLSEQSVGSIRALDSLFSYIAEDILELFDLRRWPEEVERERRARLTKGREGSREEEEKADGCPIFHVVPRFVRTARDGSSPELAPISAVLEHITQSYIHPFYNEQLNEKDQGDDECSFDLFVEREKEGIVIDPTRRPSSVRVDGIDRWGYLEREEGEDQGWPRITHHAWRPTPFLLAARPDYQKVAAEVAEKKAKLLAGTEPEKRRGEKGENKEEGEVDDMKMSPIEEKQLRNAISALENQLQKIKNDCMNRREVPISMSSKHFRRTGFKADLAQHTILLVMMMNHVRFHWALEKLEERISYKFVDRTLIELALSHPSYNANYGTNPDHARNAINLCGVRKMGPKARQHLDGPRVHYEILELKKGRNRKKDLDRLVELMDALPGAKKIQINPGTINERLEFLGDSVVEMIVTVHLFFLLPNADEGLLATFRSALVQNKNLAALAQEIYLDKLMLMSHGVELLHEPEYRHATANSFEAFMAAIYLDSGKDMDHCERIYGEAMYGKDPEMLAVWNNLKVHELQNDHPGTDRHLIKSAVALQNLVEFEDSIGLKFAHICLLARAFNRSGAWNNLTKGDHQTLELLGDTILQMATTEFLYYRFPLLHEGHLSLLRTCLVSNKTQSVICDDLQMTKYVLDLSPRRNQNRNLKMKDKADLVESLLGAIYVDRGWEYCRAFTRVCFFPRMKFFIDSHAWADPKSALQQLCLALPRREQLPAGSKMPEYRLIQESGPTNLREYTIACEFRGKRIGVGVAKTVHNAQMKAALEGMKNLPKFFSEDWAAYEQKVLKQRSHRDPIKRAAKGVAATRETQFSSSSSFSPLSGRSPSSQSLPSQPPLSFNPRMQPPFRGAPSPSFTSPPSSILPSAAKPMDLMSLSLPPPPSMLQSSSSLPPPAAHLTGAVPSRGASVADVTARSQKKRDGKEEWKRNDRRQNSAPSSSSISSSNGHSSSSRPPPSRGYPMRAGDGSGTITPPPQDDSLPPPPSAPPHSEWMPLPPRTHPTPHSNQRGNYHSGSRPRSGPYHSSPTSNGTPYSRPPMNNRGAPRGGMQRPPPQYLNDRQPSKPKSLMEIPFEEMWGK</sequence>
<keyword evidence="6" id="KW-0175">Coiled coil</keyword>
<comment type="caution">
    <text evidence="10">The sequence shown here is derived from an EMBL/GenBank/DDBJ whole genome shotgun (WGS) entry which is preliminary data.</text>
</comment>
<dbReference type="FunFam" id="1.10.1520.10:FF:000002">
    <property type="entry name" value="Drosha ribonuclease III"/>
    <property type="match status" value="1"/>
</dbReference>
<feature type="compositionally biased region" description="Polar residues" evidence="7">
    <location>
        <begin position="1411"/>
        <end position="1422"/>
    </location>
</feature>
<dbReference type="PANTHER" id="PTHR11207:SF0">
    <property type="entry name" value="RIBONUCLEASE 3"/>
    <property type="match status" value="1"/>
</dbReference>
<feature type="compositionally biased region" description="Low complexity" evidence="7">
    <location>
        <begin position="1344"/>
        <end position="1361"/>
    </location>
</feature>
<feature type="compositionally biased region" description="Basic and acidic residues" evidence="7">
    <location>
        <begin position="89"/>
        <end position="105"/>
    </location>
</feature>
<feature type="coiled-coil region" evidence="6">
    <location>
        <begin position="641"/>
        <end position="668"/>
    </location>
</feature>
<feature type="region of interest" description="Disordered" evidence="7">
    <location>
        <begin position="1"/>
        <end position="174"/>
    </location>
</feature>
<feature type="compositionally biased region" description="Basic and acidic residues" evidence="7">
    <location>
        <begin position="1328"/>
        <end position="1342"/>
    </location>
</feature>
<feature type="region of interest" description="Disordered" evidence="7">
    <location>
        <begin position="1199"/>
        <end position="1487"/>
    </location>
</feature>
<feature type="compositionally biased region" description="Low complexity" evidence="7">
    <location>
        <begin position="27"/>
        <end position="38"/>
    </location>
</feature>
<evidence type="ECO:0000259" key="9">
    <source>
        <dbReference type="PROSITE" id="PS50142"/>
    </source>
</evidence>
<gene>
    <name evidence="10" type="ORF">PMAYCL1PPCAC_24365</name>
</gene>
<keyword evidence="11" id="KW-1185">Reference proteome</keyword>
<keyword evidence="1" id="KW-0540">Nuclease</keyword>
<evidence type="ECO:0000256" key="2">
    <source>
        <dbReference type="ARBA" id="ARBA00022759"/>
    </source>
</evidence>
<dbReference type="GO" id="GO:0031054">
    <property type="term" value="P:pre-miRNA processing"/>
    <property type="evidence" value="ECO:0007669"/>
    <property type="project" value="InterPro"/>
</dbReference>
<evidence type="ECO:0000313" key="11">
    <source>
        <dbReference type="Proteomes" id="UP001328107"/>
    </source>
</evidence>
<evidence type="ECO:0000256" key="1">
    <source>
        <dbReference type="ARBA" id="ARBA00022722"/>
    </source>
</evidence>
<protein>
    <submittedName>
        <fullName evidence="10">Uncharacterized protein</fullName>
    </submittedName>
</protein>
<dbReference type="InterPro" id="IPR014720">
    <property type="entry name" value="dsRBD_dom"/>
</dbReference>
<evidence type="ECO:0000259" key="8">
    <source>
        <dbReference type="PROSITE" id="PS50137"/>
    </source>
</evidence>
<dbReference type="CDD" id="cd00593">
    <property type="entry name" value="RIBOc"/>
    <property type="match status" value="2"/>
</dbReference>
<feature type="domain" description="RNase III" evidence="9">
    <location>
        <begin position="954"/>
        <end position="1080"/>
    </location>
</feature>
<dbReference type="InterPro" id="IPR036389">
    <property type="entry name" value="RNase_III_sf"/>
</dbReference>
<dbReference type="Gene3D" id="1.10.1520.10">
    <property type="entry name" value="Ribonuclease III domain"/>
    <property type="match status" value="2"/>
</dbReference>
<dbReference type="PANTHER" id="PTHR11207">
    <property type="entry name" value="RIBONUCLEASE III"/>
    <property type="match status" value="1"/>
</dbReference>
<feature type="domain" description="RNase III" evidence="9">
    <location>
        <begin position="706"/>
        <end position="900"/>
    </location>
</feature>
<dbReference type="EMBL" id="BTRK01000005">
    <property type="protein sequence ID" value="GMR54170.1"/>
    <property type="molecule type" value="Genomic_DNA"/>
</dbReference>
<reference evidence="11" key="1">
    <citation type="submission" date="2022-10" db="EMBL/GenBank/DDBJ databases">
        <title>Genome assembly of Pristionchus species.</title>
        <authorList>
            <person name="Yoshida K."/>
            <person name="Sommer R.J."/>
        </authorList>
    </citation>
    <scope>NUCLEOTIDE SEQUENCE [LARGE SCALE GENOMIC DNA]</scope>
    <source>
        <strain evidence="11">RS5460</strain>
    </source>
</reference>
<dbReference type="Gene3D" id="3.30.160.20">
    <property type="match status" value="1"/>
</dbReference>
<feature type="region of interest" description="Disordered" evidence="7">
    <location>
        <begin position="611"/>
        <end position="633"/>
    </location>
</feature>
<feature type="compositionally biased region" description="Low complexity" evidence="7">
    <location>
        <begin position="1261"/>
        <end position="1275"/>
    </location>
</feature>
<proteinExistence type="predicted"/>
<dbReference type="SUPFAM" id="SSF54768">
    <property type="entry name" value="dsRNA-binding domain-like"/>
    <property type="match status" value="1"/>
</dbReference>
<dbReference type="PROSITE" id="PS50137">
    <property type="entry name" value="DS_RBD"/>
    <property type="match status" value="1"/>
</dbReference>
<evidence type="ECO:0000313" key="10">
    <source>
        <dbReference type="EMBL" id="GMR54170.1"/>
    </source>
</evidence>
<keyword evidence="2" id="KW-0255">Endonuclease</keyword>
<evidence type="ECO:0000256" key="6">
    <source>
        <dbReference type="SAM" id="Coils"/>
    </source>
</evidence>
<accession>A0AAN5D149</accession>
<dbReference type="Pfam" id="PF00636">
    <property type="entry name" value="Ribonuclease_3"/>
    <property type="match status" value="2"/>
</dbReference>
<feature type="compositionally biased region" description="Acidic residues" evidence="7">
    <location>
        <begin position="235"/>
        <end position="244"/>
    </location>
</feature>
<feature type="region of interest" description="Disordered" evidence="7">
    <location>
        <begin position="226"/>
        <end position="273"/>
    </location>
</feature>
<feature type="compositionally biased region" description="Acidic residues" evidence="7">
    <location>
        <begin position="137"/>
        <end position="150"/>
    </location>
</feature>
<dbReference type="InterPro" id="IPR044442">
    <property type="entry name" value="RNAse_III_DSRM__animal"/>
</dbReference>
<feature type="compositionally biased region" description="Basic and acidic residues" evidence="7">
    <location>
        <begin position="67"/>
        <end position="76"/>
    </location>
</feature>
<name>A0AAN5D149_9BILA</name>
<feature type="compositionally biased region" description="Basic residues" evidence="7">
    <location>
        <begin position="77"/>
        <end position="88"/>
    </location>
</feature>
<dbReference type="GO" id="GO:0031053">
    <property type="term" value="P:primary miRNA processing"/>
    <property type="evidence" value="ECO:0007669"/>
    <property type="project" value="TreeGrafter"/>
</dbReference>
<keyword evidence="3" id="KW-0378">Hydrolase</keyword>
<dbReference type="PROSITE" id="PS00517">
    <property type="entry name" value="RNASE_3_1"/>
    <property type="match status" value="1"/>
</dbReference>
<dbReference type="Pfam" id="PF00035">
    <property type="entry name" value="dsrm"/>
    <property type="match status" value="1"/>
</dbReference>
<dbReference type="GO" id="GO:0003723">
    <property type="term" value="F:RNA binding"/>
    <property type="evidence" value="ECO:0007669"/>
    <property type="project" value="UniProtKB-UniRule"/>
</dbReference>
<dbReference type="GO" id="GO:0070877">
    <property type="term" value="C:microprocessor complex"/>
    <property type="evidence" value="ECO:0007669"/>
    <property type="project" value="TreeGrafter"/>
</dbReference>
<evidence type="ECO:0000256" key="7">
    <source>
        <dbReference type="SAM" id="MobiDB-lite"/>
    </source>
</evidence>
<dbReference type="Proteomes" id="UP001328107">
    <property type="component" value="Unassembled WGS sequence"/>
</dbReference>
<keyword evidence="4 5" id="KW-0694">RNA-binding</keyword>
<dbReference type="Pfam" id="PF26050">
    <property type="entry name" value="Helical_CED_Drosha"/>
    <property type="match status" value="1"/>
</dbReference>
<evidence type="ECO:0000256" key="5">
    <source>
        <dbReference type="PROSITE-ProRule" id="PRU00266"/>
    </source>
</evidence>
<dbReference type="SMART" id="SM00358">
    <property type="entry name" value="DSRM"/>
    <property type="match status" value="1"/>
</dbReference>